<dbReference type="NCBIfam" id="TIGR01198">
    <property type="entry name" value="pgl"/>
    <property type="match status" value="1"/>
</dbReference>
<evidence type="ECO:0000256" key="4">
    <source>
        <dbReference type="ARBA" id="ARBA00010662"/>
    </source>
</evidence>
<dbReference type="GO" id="GO:0005975">
    <property type="term" value="P:carbohydrate metabolic process"/>
    <property type="evidence" value="ECO:0007669"/>
    <property type="project" value="UniProtKB-UniRule"/>
</dbReference>
<evidence type="ECO:0000256" key="1">
    <source>
        <dbReference type="ARBA" id="ARBA00000832"/>
    </source>
</evidence>
<feature type="domain" description="Glucosamine/galactosamine-6-phosphate isomerase" evidence="8">
    <location>
        <begin position="9"/>
        <end position="226"/>
    </location>
</feature>
<evidence type="ECO:0000259" key="8">
    <source>
        <dbReference type="Pfam" id="PF01182"/>
    </source>
</evidence>
<protein>
    <recommendedName>
        <fullName evidence="6 7">6-phosphogluconolactonase</fullName>
        <shortName evidence="7">6PGL</shortName>
        <ecNumber evidence="5 7">3.1.1.31</ecNumber>
    </recommendedName>
</protein>
<reference evidence="9 10" key="1">
    <citation type="journal article" date="2024" name="Microbiology">
        <title>Methylomarinum rosea sp. nov., a novel halophilic methanotrophic bacterium from the hypersaline Lake Elton.</title>
        <authorList>
            <person name="Suleimanov R.Z."/>
            <person name="Oshkin I.Y."/>
            <person name="Danilova O.V."/>
            <person name="Suzina N.E."/>
            <person name="Dedysh S.N."/>
        </authorList>
    </citation>
    <scope>NUCLEOTIDE SEQUENCE [LARGE SCALE GENOMIC DNA]</scope>
    <source>
        <strain evidence="9 10">Ch1-1</strain>
    </source>
</reference>
<organism evidence="9 10">
    <name type="scientific">Methylomarinum roseum</name>
    <dbReference type="NCBI Taxonomy" id="3067653"/>
    <lineage>
        <taxon>Bacteria</taxon>
        <taxon>Pseudomonadati</taxon>
        <taxon>Pseudomonadota</taxon>
        <taxon>Gammaproteobacteria</taxon>
        <taxon>Methylococcales</taxon>
        <taxon>Methylococcaceae</taxon>
        <taxon>Methylomarinum</taxon>
    </lineage>
</organism>
<dbReference type="Proteomes" id="UP001225378">
    <property type="component" value="Chromosome"/>
</dbReference>
<dbReference type="Pfam" id="PF01182">
    <property type="entry name" value="Glucosamine_iso"/>
    <property type="match status" value="1"/>
</dbReference>
<dbReference type="InterPro" id="IPR037171">
    <property type="entry name" value="NagB/RpiA_transferase-like"/>
</dbReference>
<dbReference type="InterPro" id="IPR006148">
    <property type="entry name" value="Glc/Gal-6P_isomerase"/>
</dbReference>
<name>A0AAU7NYS8_9GAMM</name>
<evidence type="ECO:0000256" key="6">
    <source>
        <dbReference type="ARBA" id="ARBA00020337"/>
    </source>
</evidence>
<evidence type="ECO:0000313" key="10">
    <source>
        <dbReference type="Proteomes" id="UP001225378"/>
    </source>
</evidence>
<evidence type="ECO:0000256" key="7">
    <source>
        <dbReference type="RuleBase" id="RU365095"/>
    </source>
</evidence>
<keyword evidence="7 9" id="KW-0378">Hydrolase</keyword>
<evidence type="ECO:0000313" key="9">
    <source>
        <dbReference type="EMBL" id="XBS22110.1"/>
    </source>
</evidence>
<dbReference type="SUPFAM" id="SSF100950">
    <property type="entry name" value="NagB/RpiA/CoA transferase-like"/>
    <property type="match status" value="1"/>
</dbReference>
<dbReference type="KEGG" id="mech:Q9L42_008300"/>
<dbReference type="Gene3D" id="3.40.50.1360">
    <property type="match status" value="1"/>
</dbReference>
<keyword evidence="10" id="KW-1185">Reference proteome</keyword>
<dbReference type="InterPro" id="IPR005900">
    <property type="entry name" value="6-phosphogluconolactonase_DevB"/>
</dbReference>
<evidence type="ECO:0000256" key="5">
    <source>
        <dbReference type="ARBA" id="ARBA00013198"/>
    </source>
</evidence>
<proteinExistence type="inferred from homology"/>
<dbReference type="RefSeq" id="WP_305908909.1">
    <property type="nucleotide sequence ID" value="NZ_CP157743.1"/>
</dbReference>
<dbReference type="InterPro" id="IPR039104">
    <property type="entry name" value="6PGL"/>
</dbReference>
<evidence type="ECO:0000256" key="2">
    <source>
        <dbReference type="ARBA" id="ARBA00002681"/>
    </source>
</evidence>
<comment type="pathway">
    <text evidence="3 7">Carbohydrate degradation; pentose phosphate pathway; D-ribulose 5-phosphate from D-glucose 6-phosphate (oxidative stage): step 2/3.</text>
</comment>
<dbReference type="AlphaFoldDB" id="A0AAU7NYS8"/>
<accession>A0AAU7NYS8</accession>
<evidence type="ECO:0000256" key="3">
    <source>
        <dbReference type="ARBA" id="ARBA00004961"/>
    </source>
</evidence>
<sequence length="236" mass="25911">MVKQFLFEDRDSLFNALALACERHLSKALSTQGQASFMVSGGDTPAPLYQALSHSDLDWTNTHVALVDERWVDKDHEASNEALIHRCLLINEATQAPFTGMKTTAETALEGCAESEENYRQLPKPFTVSILGMGNDGHTASLFPHAQGLNEALAEDNDQLIAAINAHESEVTGPNTERMTLTLNGLLNSKRLIILLTGEEKLAVFKQALGDGDVEDMPIRAILRQNKAPVELYWAP</sequence>
<dbReference type="CDD" id="cd01400">
    <property type="entry name" value="6PGL"/>
    <property type="match status" value="1"/>
</dbReference>
<comment type="similarity">
    <text evidence="4 7">Belongs to the glucosamine/galactosamine-6-phosphate isomerase family. 6-phosphogluconolactonase subfamily.</text>
</comment>
<dbReference type="EMBL" id="CP157743">
    <property type="protein sequence ID" value="XBS22110.1"/>
    <property type="molecule type" value="Genomic_DNA"/>
</dbReference>
<dbReference type="PANTHER" id="PTHR11054:SF0">
    <property type="entry name" value="6-PHOSPHOGLUCONOLACTONASE"/>
    <property type="match status" value="1"/>
</dbReference>
<dbReference type="GO" id="GO:0017057">
    <property type="term" value="F:6-phosphogluconolactonase activity"/>
    <property type="evidence" value="ECO:0007669"/>
    <property type="project" value="UniProtKB-UniRule"/>
</dbReference>
<dbReference type="GO" id="GO:0006098">
    <property type="term" value="P:pentose-phosphate shunt"/>
    <property type="evidence" value="ECO:0007669"/>
    <property type="project" value="InterPro"/>
</dbReference>
<dbReference type="EC" id="3.1.1.31" evidence="5 7"/>
<dbReference type="PANTHER" id="PTHR11054">
    <property type="entry name" value="6-PHOSPHOGLUCONOLACTONASE"/>
    <property type="match status" value="1"/>
</dbReference>
<gene>
    <name evidence="7 9" type="primary">pgl</name>
    <name evidence="9" type="ORF">Q9L42_008300</name>
</gene>
<comment type="catalytic activity">
    <reaction evidence="1 7">
        <text>6-phospho-D-glucono-1,5-lactone + H2O = 6-phospho-D-gluconate + H(+)</text>
        <dbReference type="Rhea" id="RHEA:12556"/>
        <dbReference type="ChEBI" id="CHEBI:15377"/>
        <dbReference type="ChEBI" id="CHEBI:15378"/>
        <dbReference type="ChEBI" id="CHEBI:57955"/>
        <dbReference type="ChEBI" id="CHEBI:58759"/>
        <dbReference type="EC" id="3.1.1.31"/>
    </reaction>
</comment>
<comment type="function">
    <text evidence="2 7">Hydrolysis of 6-phosphogluconolactone to 6-phosphogluconate.</text>
</comment>